<dbReference type="EMBL" id="VSSQ01102723">
    <property type="protein sequence ID" value="MPN43965.1"/>
    <property type="molecule type" value="Genomic_DNA"/>
</dbReference>
<organism evidence="1">
    <name type="scientific">bioreactor metagenome</name>
    <dbReference type="NCBI Taxonomy" id="1076179"/>
    <lineage>
        <taxon>unclassified sequences</taxon>
        <taxon>metagenomes</taxon>
        <taxon>ecological metagenomes</taxon>
    </lineage>
</organism>
<accession>A0A645HY44</accession>
<dbReference type="AlphaFoldDB" id="A0A645HY44"/>
<comment type="caution">
    <text evidence="1">The sequence shown here is derived from an EMBL/GenBank/DDBJ whole genome shotgun (WGS) entry which is preliminary data.</text>
</comment>
<sequence length="165" mass="18704">MKVQQLETAESGCFQCPFYFFLVKNHGQLAACHQVVIREIQSSLLFKILHNSPEVQRHQVAGILLYFLQVGENTVLTYFMCNKRYWQIPDGRGIVLVKAGRLIVEDTLSPHPTMLCPLGNPEIIIRFRPTAVSLFKCERSSHVKATVIPLPDTGEQAVQHFEIAL</sequence>
<proteinExistence type="predicted"/>
<name>A0A645HY44_9ZZZZ</name>
<protein>
    <submittedName>
        <fullName evidence="1">Uncharacterized protein</fullName>
    </submittedName>
</protein>
<evidence type="ECO:0000313" key="1">
    <source>
        <dbReference type="EMBL" id="MPN43965.1"/>
    </source>
</evidence>
<reference evidence="1" key="1">
    <citation type="submission" date="2019-08" db="EMBL/GenBank/DDBJ databases">
        <authorList>
            <person name="Kucharzyk K."/>
            <person name="Murdoch R.W."/>
            <person name="Higgins S."/>
            <person name="Loffler F."/>
        </authorList>
    </citation>
    <scope>NUCLEOTIDE SEQUENCE</scope>
</reference>
<gene>
    <name evidence="1" type="ORF">SDC9_191526</name>
</gene>